<evidence type="ECO:0000313" key="6">
    <source>
        <dbReference type="EMBL" id="ETW81793.1"/>
    </source>
</evidence>
<dbReference type="HOGENOM" id="CLU_013817_0_1_1"/>
<dbReference type="GO" id="GO:0052717">
    <property type="term" value="F:tRNA-specific adenosine-34 deaminase activity"/>
    <property type="evidence" value="ECO:0007669"/>
    <property type="project" value="TreeGrafter"/>
</dbReference>
<dbReference type="InterPro" id="IPR016193">
    <property type="entry name" value="Cytidine_deaminase-like"/>
</dbReference>
<dbReference type="GeneID" id="20670517"/>
<dbReference type="EMBL" id="KI925458">
    <property type="protein sequence ID" value="ETW81793.1"/>
    <property type="molecule type" value="Genomic_DNA"/>
</dbReference>
<evidence type="ECO:0008006" key="8">
    <source>
        <dbReference type="Google" id="ProtNLM"/>
    </source>
</evidence>
<dbReference type="PANTHER" id="PTHR11079">
    <property type="entry name" value="CYTOSINE DEAMINASE FAMILY MEMBER"/>
    <property type="match status" value="1"/>
</dbReference>
<evidence type="ECO:0000259" key="4">
    <source>
        <dbReference type="PROSITE" id="PS50280"/>
    </source>
</evidence>
<dbReference type="GO" id="GO:0008033">
    <property type="term" value="P:tRNA processing"/>
    <property type="evidence" value="ECO:0007669"/>
    <property type="project" value="UniProtKB-KW"/>
</dbReference>
<dbReference type="STRING" id="747525.W4K7N7"/>
<dbReference type="FunCoup" id="W4K7N7">
    <property type="interactions" value="360"/>
</dbReference>
<dbReference type="PANTHER" id="PTHR11079:SF156">
    <property type="entry name" value="INACTIVE TRNA-SPECIFIC ADENOSINE DEAMINASE-LIKE PROTEIN 3-RELATED"/>
    <property type="match status" value="1"/>
</dbReference>
<feature type="domain" description="CMP/dCMP-type deaminase" evidence="5">
    <location>
        <begin position="365"/>
        <end position="478"/>
    </location>
</feature>
<comment type="similarity">
    <text evidence="2">Belongs to the cytidine and deoxycytidylate deaminase family. ADAT3 subfamily.</text>
</comment>
<evidence type="ECO:0000256" key="1">
    <source>
        <dbReference type="ARBA" id="ARBA00022694"/>
    </source>
</evidence>
<dbReference type="RefSeq" id="XP_009546395.1">
    <property type="nucleotide sequence ID" value="XM_009548100.1"/>
</dbReference>
<name>W4K7N7_HETIT</name>
<dbReference type="KEGG" id="hir:HETIRDRAFT_318507"/>
<sequence>MSDFLSNLEQGLAQGSTKIIKAPEHLNSTGCCIKYSDGKGRGVFASRTIPARTIVEISPVLLFSSEEYEAHGKHTALDHYTFRQRDGRMALALGLGSLFNHSSSPNVTYTMDTTTESIRFTTTRTVETDEELCIFYGHNLWFNPSDAVDRVSDNQSEPDDGWGGLTCIEDETGASNVVEDSFYSGNPNEIVTEEHLPFTRIKLTPDEEEEEDIGSILLAWVVDVPNPRHTTTMLKWLRQSGHDTPALAHLKRVRKLPTHSTLLVSTASSPPSLPRDPDLGLSKLYQLPVPRTAALTPNSLQLKNTLWPTVFAPRRKYEPEQWSRARARWALQAMRFVVQEARKAQESGELPIVSYVPAPFDNANAADATPSFTAHDTRTSASHPLRHSVLNVIRQVADYRSTSTPHERPPSSVSDAPPLPPVAALDSEVQNGQRYLLTSHSLFTTHEPCIMCSMALLHSRVKEVFYLIPMQKTGGCGGAACLPRLEAVNHRFMIGKWRLGKDGGVDAQGVAVGEEVDA</sequence>
<dbReference type="Pfam" id="PF00383">
    <property type="entry name" value="dCMP_cyt_deam_1"/>
    <property type="match status" value="1"/>
</dbReference>
<dbReference type="Gene3D" id="3.40.140.10">
    <property type="entry name" value="Cytidine Deaminase, domain 2"/>
    <property type="match status" value="1"/>
</dbReference>
<evidence type="ECO:0000259" key="5">
    <source>
        <dbReference type="PROSITE" id="PS51747"/>
    </source>
</evidence>
<dbReference type="SMART" id="SM00317">
    <property type="entry name" value="SET"/>
    <property type="match status" value="1"/>
</dbReference>
<accession>W4K7N7</accession>
<dbReference type="GO" id="GO:0005737">
    <property type="term" value="C:cytoplasm"/>
    <property type="evidence" value="ECO:0007669"/>
    <property type="project" value="TreeGrafter"/>
</dbReference>
<keyword evidence="7" id="KW-1185">Reference proteome</keyword>
<feature type="region of interest" description="Disordered" evidence="3">
    <location>
        <begin position="400"/>
        <end position="424"/>
    </location>
</feature>
<dbReference type="Proteomes" id="UP000030671">
    <property type="component" value="Unassembled WGS sequence"/>
</dbReference>
<organism evidence="6 7">
    <name type="scientific">Heterobasidion irregulare (strain TC 32-1)</name>
    <dbReference type="NCBI Taxonomy" id="747525"/>
    <lineage>
        <taxon>Eukaryota</taxon>
        <taxon>Fungi</taxon>
        <taxon>Dikarya</taxon>
        <taxon>Basidiomycota</taxon>
        <taxon>Agaricomycotina</taxon>
        <taxon>Agaricomycetes</taxon>
        <taxon>Russulales</taxon>
        <taxon>Bondarzewiaceae</taxon>
        <taxon>Heterobasidion</taxon>
        <taxon>Heterobasidion annosum species complex</taxon>
    </lineage>
</organism>
<proteinExistence type="inferred from homology"/>
<dbReference type="Gene3D" id="2.170.270.10">
    <property type="entry name" value="SET domain"/>
    <property type="match status" value="1"/>
</dbReference>
<dbReference type="Pfam" id="PF00856">
    <property type="entry name" value="SET"/>
    <property type="match status" value="1"/>
</dbReference>
<dbReference type="SUPFAM" id="SSF53927">
    <property type="entry name" value="Cytidine deaminase-like"/>
    <property type="match status" value="1"/>
</dbReference>
<dbReference type="CDD" id="cd10540">
    <property type="entry name" value="SET_SpSet7-like"/>
    <property type="match status" value="1"/>
</dbReference>
<dbReference type="CDD" id="cd01285">
    <property type="entry name" value="nucleoside_deaminase"/>
    <property type="match status" value="1"/>
</dbReference>
<dbReference type="GO" id="GO:0005634">
    <property type="term" value="C:nucleus"/>
    <property type="evidence" value="ECO:0007669"/>
    <property type="project" value="TreeGrafter"/>
</dbReference>
<evidence type="ECO:0000313" key="7">
    <source>
        <dbReference type="Proteomes" id="UP000030671"/>
    </source>
</evidence>
<dbReference type="eggNOG" id="KOG2771">
    <property type="taxonomic scope" value="Eukaryota"/>
</dbReference>
<feature type="compositionally biased region" description="Low complexity" evidence="3">
    <location>
        <begin position="410"/>
        <end position="424"/>
    </location>
</feature>
<dbReference type="InterPro" id="IPR001214">
    <property type="entry name" value="SET_dom"/>
</dbReference>
<keyword evidence="1" id="KW-0819">tRNA processing</keyword>
<protein>
    <recommendedName>
        <fullName evidence="8">SET domain-containing protein</fullName>
    </recommendedName>
</protein>
<dbReference type="InterPro" id="IPR046341">
    <property type="entry name" value="SET_dom_sf"/>
</dbReference>
<dbReference type="InParanoid" id="W4K7N7"/>
<dbReference type="PROSITE" id="PS51747">
    <property type="entry name" value="CYT_DCMP_DEAMINASES_2"/>
    <property type="match status" value="1"/>
</dbReference>
<dbReference type="AlphaFoldDB" id="W4K7N7"/>
<dbReference type="SUPFAM" id="SSF82199">
    <property type="entry name" value="SET domain"/>
    <property type="match status" value="1"/>
</dbReference>
<dbReference type="InterPro" id="IPR002125">
    <property type="entry name" value="CMP_dCMP_dom"/>
</dbReference>
<feature type="domain" description="SET" evidence="4">
    <location>
        <begin position="29"/>
        <end position="137"/>
    </location>
</feature>
<reference evidence="6 7" key="1">
    <citation type="journal article" date="2012" name="New Phytol.">
        <title>Insight into trade-off between wood decay and parasitism from the genome of a fungal forest pathogen.</title>
        <authorList>
            <person name="Olson A."/>
            <person name="Aerts A."/>
            <person name="Asiegbu F."/>
            <person name="Belbahri L."/>
            <person name="Bouzid O."/>
            <person name="Broberg A."/>
            <person name="Canback B."/>
            <person name="Coutinho P.M."/>
            <person name="Cullen D."/>
            <person name="Dalman K."/>
            <person name="Deflorio G."/>
            <person name="van Diepen L.T."/>
            <person name="Dunand C."/>
            <person name="Duplessis S."/>
            <person name="Durling M."/>
            <person name="Gonthier P."/>
            <person name="Grimwood J."/>
            <person name="Fossdal C.G."/>
            <person name="Hansson D."/>
            <person name="Henrissat B."/>
            <person name="Hietala A."/>
            <person name="Himmelstrand K."/>
            <person name="Hoffmeister D."/>
            <person name="Hogberg N."/>
            <person name="James T.Y."/>
            <person name="Karlsson M."/>
            <person name="Kohler A."/>
            <person name="Kues U."/>
            <person name="Lee Y.H."/>
            <person name="Lin Y.C."/>
            <person name="Lind M."/>
            <person name="Lindquist E."/>
            <person name="Lombard V."/>
            <person name="Lucas S."/>
            <person name="Lunden K."/>
            <person name="Morin E."/>
            <person name="Murat C."/>
            <person name="Park J."/>
            <person name="Raffaello T."/>
            <person name="Rouze P."/>
            <person name="Salamov A."/>
            <person name="Schmutz J."/>
            <person name="Solheim H."/>
            <person name="Stahlberg J."/>
            <person name="Velez H."/>
            <person name="de Vries R.P."/>
            <person name="Wiebenga A."/>
            <person name="Woodward S."/>
            <person name="Yakovlev I."/>
            <person name="Garbelotto M."/>
            <person name="Martin F."/>
            <person name="Grigoriev I.V."/>
            <person name="Stenlid J."/>
        </authorList>
    </citation>
    <scope>NUCLEOTIDE SEQUENCE [LARGE SCALE GENOMIC DNA]</scope>
    <source>
        <strain evidence="6 7">TC 32-1</strain>
    </source>
</reference>
<dbReference type="PROSITE" id="PS50280">
    <property type="entry name" value="SET"/>
    <property type="match status" value="1"/>
</dbReference>
<evidence type="ECO:0000256" key="3">
    <source>
        <dbReference type="SAM" id="MobiDB-lite"/>
    </source>
</evidence>
<evidence type="ECO:0000256" key="2">
    <source>
        <dbReference type="ARBA" id="ARBA00038160"/>
    </source>
</evidence>
<gene>
    <name evidence="6" type="ORF">HETIRDRAFT_318507</name>
</gene>
<dbReference type="OrthoDB" id="3180714at2759"/>